<accession>A0A0W0G1H3</accession>
<organism evidence="1 2">
    <name type="scientific">Moniliophthora roreri</name>
    <name type="common">Frosty pod rot fungus</name>
    <name type="synonym">Monilia roreri</name>
    <dbReference type="NCBI Taxonomy" id="221103"/>
    <lineage>
        <taxon>Eukaryota</taxon>
        <taxon>Fungi</taxon>
        <taxon>Dikarya</taxon>
        <taxon>Basidiomycota</taxon>
        <taxon>Agaricomycotina</taxon>
        <taxon>Agaricomycetes</taxon>
        <taxon>Agaricomycetidae</taxon>
        <taxon>Agaricales</taxon>
        <taxon>Marasmiineae</taxon>
        <taxon>Marasmiaceae</taxon>
        <taxon>Moniliophthora</taxon>
    </lineage>
</organism>
<protein>
    <submittedName>
        <fullName evidence="1">Uncharacterized protein</fullName>
    </submittedName>
</protein>
<sequence>MDLPDNISVQSDIVSLPVLT</sequence>
<name>A0A0W0G1H3_MONRR</name>
<evidence type="ECO:0000313" key="2">
    <source>
        <dbReference type="Proteomes" id="UP000054988"/>
    </source>
</evidence>
<evidence type="ECO:0000313" key="1">
    <source>
        <dbReference type="EMBL" id="KTB42360.1"/>
    </source>
</evidence>
<dbReference type="EMBL" id="LATX01001341">
    <property type="protein sequence ID" value="KTB42360.1"/>
    <property type="molecule type" value="Genomic_DNA"/>
</dbReference>
<dbReference type="Proteomes" id="UP000054988">
    <property type="component" value="Unassembled WGS sequence"/>
</dbReference>
<proteinExistence type="predicted"/>
<gene>
    <name evidence="1" type="ORF">WG66_5062</name>
</gene>
<dbReference type="AlphaFoldDB" id="A0A0W0G1H3"/>
<comment type="caution">
    <text evidence="1">The sequence shown here is derived from an EMBL/GenBank/DDBJ whole genome shotgun (WGS) entry which is preliminary data.</text>
</comment>
<reference evidence="1 2" key="1">
    <citation type="submission" date="2015-12" db="EMBL/GenBank/DDBJ databases">
        <title>Draft genome sequence of Moniliophthora roreri, the causal agent of frosty pod rot of cacao.</title>
        <authorList>
            <person name="Aime M.C."/>
            <person name="Diaz-Valderrama J.R."/>
            <person name="Kijpornyongpan T."/>
            <person name="Phillips-Mora W."/>
        </authorList>
    </citation>
    <scope>NUCLEOTIDE SEQUENCE [LARGE SCALE GENOMIC DNA]</scope>
    <source>
        <strain evidence="1 2">MCA 2952</strain>
    </source>
</reference>